<dbReference type="EC" id="2.7.2.8" evidence="8"/>
<dbReference type="SUPFAM" id="SSF53633">
    <property type="entry name" value="Carbamate kinase-like"/>
    <property type="match status" value="1"/>
</dbReference>
<keyword evidence="5 8" id="KW-0547">Nucleotide-binding</keyword>
<dbReference type="InterPro" id="IPR004662">
    <property type="entry name" value="AcgluKinase_fam"/>
</dbReference>
<evidence type="ECO:0000256" key="1">
    <source>
        <dbReference type="ARBA" id="ARBA00004828"/>
    </source>
</evidence>
<feature type="site" description="Transition state stabilizer" evidence="8">
    <location>
        <position position="244"/>
    </location>
</feature>
<dbReference type="InterPro" id="IPR001057">
    <property type="entry name" value="Glu/AcGlu_kinase"/>
</dbReference>
<evidence type="ECO:0000256" key="9">
    <source>
        <dbReference type="SAM" id="Phobius"/>
    </source>
</evidence>
<feature type="binding site" evidence="8">
    <location>
        <position position="181"/>
    </location>
    <ligand>
        <name>substrate</name>
    </ligand>
</feature>
<comment type="subcellular location">
    <subcellularLocation>
        <location evidence="8">Plastid</location>
        <location evidence="8">Chloroplast</location>
    </subcellularLocation>
</comment>
<dbReference type="InterPro" id="IPR041727">
    <property type="entry name" value="NAGK-C"/>
</dbReference>
<name>A0A1Z1M4G5_OSMFI</name>
<keyword evidence="11" id="KW-0150">Chloroplast</keyword>
<evidence type="ECO:0000259" key="10">
    <source>
        <dbReference type="Pfam" id="PF00696"/>
    </source>
</evidence>
<comment type="catalytic activity">
    <reaction evidence="8">
        <text>N-acetyl-L-glutamate + ATP = N-acetyl-L-glutamyl 5-phosphate + ADP</text>
        <dbReference type="Rhea" id="RHEA:14629"/>
        <dbReference type="ChEBI" id="CHEBI:30616"/>
        <dbReference type="ChEBI" id="CHEBI:44337"/>
        <dbReference type="ChEBI" id="CHEBI:57936"/>
        <dbReference type="ChEBI" id="CHEBI:456216"/>
        <dbReference type="EC" id="2.7.2.8"/>
    </reaction>
</comment>
<feature type="transmembrane region" description="Helical" evidence="9">
    <location>
        <begin position="52"/>
        <end position="74"/>
    </location>
</feature>
<feature type="binding site" evidence="8">
    <location>
        <position position="88"/>
    </location>
    <ligand>
        <name>substrate</name>
    </ligand>
</feature>
<gene>
    <name evidence="8 11" type="primary">argB</name>
</gene>
<feature type="site" description="Transition state stabilizer" evidence="8">
    <location>
        <position position="31"/>
    </location>
</feature>
<dbReference type="AlphaFoldDB" id="A0A1Z1M4G5"/>
<comment type="similarity">
    <text evidence="8">Belongs to the acetylglutamate kinase family. ArgB subfamily.</text>
</comment>
<feature type="binding site" evidence="8">
    <location>
        <begin position="66"/>
        <end position="67"/>
    </location>
    <ligand>
        <name>substrate</name>
    </ligand>
</feature>
<dbReference type="PRINTS" id="PR00474">
    <property type="entry name" value="GLU5KINASE"/>
</dbReference>
<evidence type="ECO:0000256" key="5">
    <source>
        <dbReference type="ARBA" id="ARBA00022741"/>
    </source>
</evidence>
<keyword evidence="3 8" id="KW-0028">Amino-acid biosynthesis</keyword>
<dbReference type="PIRSF" id="PIRSF000728">
    <property type="entry name" value="NAGK"/>
    <property type="match status" value="1"/>
</dbReference>
<dbReference type="RefSeq" id="YP_009392344.1">
    <property type="nucleotide sequence ID" value="NC_035262.1"/>
</dbReference>
<dbReference type="CDD" id="cd04250">
    <property type="entry name" value="AAK_NAGK-C"/>
    <property type="match status" value="1"/>
</dbReference>
<comment type="function">
    <text evidence="8">Catalyzes the ATP-dependent phosphorylation of N-acetyl-L-glutamate.</text>
</comment>
<dbReference type="GO" id="GO:0009507">
    <property type="term" value="C:chloroplast"/>
    <property type="evidence" value="ECO:0007669"/>
    <property type="project" value="UniProtKB-SubCell"/>
</dbReference>
<evidence type="ECO:0000256" key="4">
    <source>
        <dbReference type="ARBA" id="ARBA00022679"/>
    </source>
</evidence>
<sequence length="286" mass="31594">MSNFVTSSRFYFSYDVISFVNRYHGSIFVIKYGGSVMQNNSLKHEVIRDLCLLYYLGINIILVHGGGIFINHWLNRLGITPKFHDGIRITDHETMQIVEMVLTGFVNKDLVNLFTQNNIFSVGLSGKDANLVQASNLFSSSENFTGKVDCINTKILDLLLANKCIPVVASIGSDLNGQTYNINADMVASSIASAVHAEKLILLTDTPGVLRDVNDSSTLIKNLDIRSIQRLREDNIISGGMIPKIQSCVDALQSNVKAAHIIDGRIQHSLLHETLTLDRVGSMLVL</sequence>
<geneLocation type="chloroplast" evidence="11"/>
<dbReference type="GO" id="GO:0042450">
    <property type="term" value="P:L-arginine biosynthetic process via ornithine"/>
    <property type="evidence" value="ECO:0007669"/>
    <property type="project" value="UniProtKB-UniRule"/>
</dbReference>
<dbReference type="GeneID" id="33353857"/>
<keyword evidence="2 8" id="KW-0055">Arginine biosynthesis</keyword>
<dbReference type="GO" id="GO:0003991">
    <property type="term" value="F:acetylglutamate kinase activity"/>
    <property type="evidence" value="ECO:0007669"/>
    <property type="project" value="UniProtKB-UniRule"/>
</dbReference>
<comment type="pathway">
    <text evidence="1 8">Amino-acid biosynthesis; L-arginine biosynthesis; N(2)-acetyl-L-ornithine from L-glutamate: step 2/4.</text>
</comment>
<evidence type="ECO:0000256" key="3">
    <source>
        <dbReference type="ARBA" id="ARBA00022605"/>
    </source>
</evidence>
<dbReference type="Gene3D" id="3.40.1160.10">
    <property type="entry name" value="Acetylglutamate kinase-like"/>
    <property type="match status" value="1"/>
</dbReference>
<dbReference type="PANTHER" id="PTHR23342:SF0">
    <property type="entry name" value="N-ACETYLGLUTAMATE SYNTHASE, MITOCHONDRIAL"/>
    <property type="match status" value="1"/>
</dbReference>
<dbReference type="InterPro" id="IPR036393">
    <property type="entry name" value="AceGlu_kinase-like_sf"/>
</dbReference>
<dbReference type="PANTHER" id="PTHR23342">
    <property type="entry name" value="N-ACETYLGLUTAMATE SYNTHASE"/>
    <property type="match status" value="1"/>
</dbReference>
<dbReference type="GO" id="GO:0005524">
    <property type="term" value="F:ATP binding"/>
    <property type="evidence" value="ECO:0007669"/>
    <property type="project" value="UniProtKB-UniRule"/>
</dbReference>
<dbReference type="InterPro" id="IPR001048">
    <property type="entry name" value="Asp/Glu/Uridylate_kinase"/>
</dbReference>
<keyword evidence="4 8" id="KW-0808">Transferase</keyword>
<reference evidence="11" key="1">
    <citation type="journal article" date="2017" name="J. Phycol.">
        <title>Analysis of chloroplast genomes and a supermatrix inform reclassification of the Rhodomelaceae (Rhodophyta).</title>
        <authorList>
            <person name="Diaz-Tapia P."/>
            <person name="Maggs C.A."/>
            <person name="West J.A."/>
            <person name="Verbruggen H."/>
        </authorList>
    </citation>
    <scope>NUCLEOTIDE SEQUENCE</scope>
    <source>
        <strain evidence="11">JW2841</strain>
    </source>
</reference>
<evidence type="ECO:0000256" key="2">
    <source>
        <dbReference type="ARBA" id="ARBA00022571"/>
    </source>
</evidence>
<dbReference type="EMBL" id="MF101415">
    <property type="protein sequence ID" value="ARW60906.1"/>
    <property type="molecule type" value="Genomic_DNA"/>
</dbReference>
<protein>
    <recommendedName>
        <fullName evidence="8">Acetylglutamate kinase</fullName>
        <ecNumber evidence="8">2.7.2.8</ecNumber>
    </recommendedName>
    <alternativeName>
        <fullName evidence="8">N-acetyl-L-glutamate 5-phosphotransferase</fullName>
    </alternativeName>
    <alternativeName>
        <fullName evidence="8">NAG kinase</fullName>
        <shortName evidence="8">NAGK</shortName>
    </alternativeName>
</protein>
<evidence type="ECO:0000256" key="8">
    <source>
        <dbReference type="HAMAP-Rule" id="MF_00082"/>
    </source>
</evidence>
<dbReference type="InterPro" id="IPR037528">
    <property type="entry name" value="ArgB"/>
</dbReference>
<keyword evidence="11" id="KW-0934">Plastid</keyword>
<dbReference type="FunFam" id="3.40.1160.10:FF:000004">
    <property type="entry name" value="Acetylglutamate kinase"/>
    <property type="match status" value="1"/>
</dbReference>
<organism evidence="11">
    <name type="scientific">Osmundaria fimbriata</name>
    <name type="common">Red alga</name>
    <name type="synonym">Delesseria fimbriata</name>
    <dbReference type="NCBI Taxonomy" id="228265"/>
    <lineage>
        <taxon>Eukaryota</taxon>
        <taxon>Rhodophyta</taxon>
        <taxon>Florideophyceae</taxon>
        <taxon>Rhodymeniophycidae</taxon>
        <taxon>Ceramiales</taxon>
        <taxon>Rhodomelaceae</taxon>
        <taxon>Amansieae</taxon>
        <taxon>Osmundaria</taxon>
    </lineage>
</organism>
<keyword evidence="6 8" id="KW-0418">Kinase</keyword>
<keyword evidence="9" id="KW-0472">Membrane</keyword>
<dbReference type="HAMAP" id="MF_00082">
    <property type="entry name" value="ArgB"/>
    <property type="match status" value="1"/>
</dbReference>
<evidence type="ECO:0000256" key="7">
    <source>
        <dbReference type="ARBA" id="ARBA00022840"/>
    </source>
</evidence>
<keyword evidence="9" id="KW-0812">Transmembrane</keyword>
<keyword evidence="9" id="KW-1133">Transmembrane helix</keyword>
<proteinExistence type="inferred from homology"/>
<evidence type="ECO:0000256" key="6">
    <source>
        <dbReference type="ARBA" id="ARBA00022777"/>
    </source>
</evidence>
<keyword evidence="7 8" id="KW-0067">ATP-binding</keyword>
<dbReference type="Pfam" id="PF00696">
    <property type="entry name" value="AA_kinase"/>
    <property type="match status" value="1"/>
</dbReference>
<feature type="domain" description="Aspartate/glutamate/uridylate kinase" evidence="10">
    <location>
        <begin position="27"/>
        <end position="263"/>
    </location>
</feature>
<dbReference type="NCBIfam" id="TIGR00761">
    <property type="entry name" value="argB"/>
    <property type="match status" value="1"/>
</dbReference>
<accession>A0A1Z1M4G5</accession>
<evidence type="ECO:0000313" key="11">
    <source>
        <dbReference type="EMBL" id="ARW60906.1"/>
    </source>
</evidence>
<dbReference type="UniPathway" id="UPA00068">
    <property type="reaction ID" value="UER00107"/>
</dbReference>